<dbReference type="HOGENOM" id="CLU_2517396_0_0_1"/>
<dbReference type="Proteomes" id="UP000011713">
    <property type="component" value="Unassembled WGS sequence"/>
</dbReference>
<dbReference type="VEuPathDB" id="FungiDB:HpaG806075"/>
<protein>
    <submittedName>
        <fullName evidence="1">Uncharacterized protein</fullName>
    </submittedName>
</protein>
<dbReference type="EMBL" id="JH598278">
    <property type="status" value="NOT_ANNOTATED_CDS"/>
    <property type="molecule type" value="Genomic_DNA"/>
</dbReference>
<evidence type="ECO:0000313" key="2">
    <source>
        <dbReference type="Proteomes" id="UP000011713"/>
    </source>
</evidence>
<evidence type="ECO:0000313" key="1">
    <source>
        <dbReference type="EnsemblProtists" id="HpaP806075"/>
    </source>
</evidence>
<organism evidence="1 2">
    <name type="scientific">Hyaloperonospora arabidopsidis (strain Emoy2)</name>
    <name type="common">Downy mildew agent</name>
    <name type="synonym">Peronospora arabidopsidis</name>
    <dbReference type="NCBI Taxonomy" id="559515"/>
    <lineage>
        <taxon>Eukaryota</taxon>
        <taxon>Sar</taxon>
        <taxon>Stramenopiles</taxon>
        <taxon>Oomycota</taxon>
        <taxon>Peronosporomycetes</taxon>
        <taxon>Peronosporales</taxon>
        <taxon>Peronosporaceae</taxon>
        <taxon>Hyaloperonospora</taxon>
    </lineage>
</organism>
<dbReference type="AlphaFoldDB" id="M4BI49"/>
<reference evidence="1" key="2">
    <citation type="submission" date="2015-06" db="UniProtKB">
        <authorList>
            <consortium name="EnsemblProtists"/>
        </authorList>
    </citation>
    <scope>IDENTIFICATION</scope>
    <source>
        <strain evidence="1">Emoy2</strain>
    </source>
</reference>
<name>M4BI49_HYAAE</name>
<keyword evidence="2" id="KW-1185">Reference proteome</keyword>
<dbReference type="InParanoid" id="M4BI49"/>
<dbReference type="EnsemblProtists" id="HpaT806075">
    <property type="protein sequence ID" value="HpaP806075"/>
    <property type="gene ID" value="HpaG806075"/>
</dbReference>
<reference evidence="2" key="1">
    <citation type="journal article" date="2010" name="Science">
        <title>Signatures of adaptation to obligate biotrophy in the Hyaloperonospora arabidopsidis genome.</title>
        <authorList>
            <person name="Baxter L."/>
            <person name="Tripathy S."/>
            <person name="Ishaque N."/>
            <person name="Boot N."/>
            <person name="Cabral A."/>
            <person name="Kemen E."/>
            <person name="Thines M."/>
            <person name="Ah-Fong A."/>
            <person name="Anderson R."/>
            <person name="Badejoko W."/>
            <person name="Bittner-Eddy P."/>
            <person name="Boore J.L."/>
            <person name="Chibucos M.C."/>
            <person name="Coates M."/>
            <person name="Dehal P."/>
            <person name="Delehaunty K."/>
            <person name="Dong S."/>
            <person name="Downton P."/>
            <person name="Dumas B."/>
            <person name="Fabro G."/>
            <person name="Fronick C."/>
            <person name="Fuerstenberg S.I."/>
            <person name="Fulton L."/>
            <person name="Gaulin E."/>
            <person name="Govers F."/>
            <person name="Hughes L."/>
            <person name="Humphray S."/>
            <person name="Jiang R.H."/>
            <person name="Judelson H."/>
            <person name="Kamoun S."/>
            <person name="Kyung K."/>
            <person name="Meijer H."/>
            <person name="Minx P."/>
            <person name="Morris P."/>
            <person name="Nelson J."/>
            <person name="Phuntumart V."/>
            <person name="Qutob D."/>
            <person name="Rehmany A."/>
            <person name="Rougon-Cardoso A."/>
            <person name="Ryden P."/>
            <person name="Torto-Alalibo T."/>
            <person name="Studholme D."/>
            <person name="Wang Y."/>
            <person name="Win J."/>
            <person name="Wood J."/>
            <person name="Clifton S.W."/>
            <person name="Rogers J."/>
            <person name="Van den Ackerveken G."/>
            <person name="Jones J.D."/>
            <person name="McDowell J.M."/>
            <person name="Beynon J."/>
            <person name="Tyler B.M."/>
        </authorList>
    </citation>
    <scope>NUCLEOTIDE SEQUENCE [LARGE SCALE GENOMIC DNA]</scope>
    <source>
        <strain evidence="2">Emoy2</strain>
    </source>
</reference>
<sequence length="85" mass="9568">MYNEHPSRPIESVLYGSLRFAFCLRSFAVAADSLRRFVSARLLPRAVSPNLPGMSFWSHNSSNNEGLVKIETTVAIRLVRKSCLK</sequence>
<accession>M4BI49</accession>
<proteinExistence type="predicted"/>